<keyword evidence="4" id="KW-1185">Reference proteome</keyword>
<name>A0ABT1B1M5_9FLAO</name>
<proteinExistence type="predicted"/>
<reference evidence="3 4" key="1">
    <citation type="submission" date="2022-06" db="EMBL/GenBank/DDBJ databases">
        <authorList>
            <person name="Xuan X."/>
        </authorList>
    </citation>
    <scope>NUCLEOTIDE SEQUENCE [LARGE SCALE GENOMIC DNA]</scope>
    <source>
        <strain evidence="3 4">2V75</strain>
    </source>
</reference>
<dbReference type="RefSeq" id="WP_252742250.1">
    <property type="nucleotide sequence ID" value="NZ_JAMXIB010000014.1"/>
</dbReference>
<accession>A0ABT1B1M5</accession>
<comment type="caution">
    <text evidence="3">The sequence shown here is derived from an EMBL/GenBank/DDBJ whole genome shotgun (WGS) entry which is preliminary data.</text>
</comment>
<evidence type="ECO:0000313" key="4">
    <source>
        <dbReference type="Proteomes" id="UP001206312"/>
    </source>
</evidence>
<dbReference type="Pfam" id="PF10442">
    <property type="entry name" value="FIST_C"/>
    <property type="match status" value="1"/>
</dbReference>
<feature type="domain" description="FIST" evidence="1">
    <location>
        <begin position="27"/>
        <end position="220"/>
    </location>
</feature>
<evidence type="ECO:0000313" key="3">
    <source>
        <dbReference type="EMBL" id="MCO5725879.1"/>
    </source>
</evidence>
<dbReference type="SMART" id="SM00897">
    <property type="entry name" value="FIST"/>
    <property type="match status" value="1"/>
</dbReference>
<gene>
    <name evidence="3" type="ORF">NG653_13505</name>
</gene>
<sequence>MNAKTITVKTPEALQAALEVAAAEGFSPTLGLVFAPSGFETRPLAEVLDANGIAVFGAHTPDRFTDRGIENALATLLLMDLDPSCFRIVLKSIPTGEYQAGLEVSREIARMGKSWFDRPAFIASVSQAEVPGDAVVEGFLSVAGEGATLIGGYTGGKPYWSDHVVFTNGEQSQWGIVCLILDQDRVALQGLAVSGWKPAGTPKTITRSEGNWIYTIDDEPAYDVLVRFTGATVDPDDSDDLLQQIGNSHPLQVIRSGGSAVMNPPLMFNKETGAVLCGGHIPEGAKIRFSLPPDFDIVDTVVESAREAKAQSFPEADALLVFSCIGRQATLGPLIDEEVNGLSDVWRVPMAGYFSLGEFGATRGGNATYQGTTCSWVALKEKPAP</sequence>
<evidence type="ECO:0000259" key="2">
    <source>
        <dbReference type="SMART" id="SM01204"/>
    </source>
</evidence>
<dbReference type="SMART" id="SM01204">
    <property type="entry name" value="FIST_C"/>
    <property type="match status" value="1"/>
</dbReference>
<dbReference type="PANTHER" id="PTHR40252:SF2">
    <property type="entry name" value="BLR0328 PROTEIN"/>
    <property type="match status" value="1"/>
</dbReference>
<dbReference type="PANTHER" id="PTHR40252">
    <property type="entry name" value="BLR0328 PROTEIN"/>
    <property type="match status" value="1"/>
</dbReference>
<dbReference type="InterPro" id="IPR019494">
    <property type="entry name" value="FIST_C"/>
</dbReference>
<feature type="domain" description="FIST C-domain" evidence="2">
    <location>
        <begin position="221"/>
        <end position="362"/>
    </location>
</feature>
<dbReference type="EMBL" id="JAMXIB010000014">
    <property type="protein sequence ID" value="MCO5725879.1"/>
    <property type="molecule type" value="Genomic_DNA"/>
</dbReference>
<dbReference type="Pfam" id="PF08495">
    <property type="entry name" value="FIST"/>
    <property type="match status" value="1"/>
</dbReference>
<evidence type="ECO:0000259" key="1">
    <source>
        <dbReference type="SMART" id="SM00897"/>
    </source>
</evidence>
<protein>
    <submittedName>
        <fullName evidence="3">FIST C-terminal domain-containing protein</fullName>
    </submittedName>
</protein>
<dbReference type="Proteomes" id="UP001206312">
    <property type="component" value="Unassembled WGS sequence"/>
</dbReference>
<dbReference type="InterPro" id="IPR013702">
    <property type="entry name" value="FIST_domain_N"/>
</dbReference>
<organism evidence="3 4">
    <name type="scientific">Robiginitalea marina</name>
    <dbReference type="NCBI Taxonomy" id="2954105"/>
    <lineage>
        <taxon>Bacteria</taxon>
        <taxon>Pseudomonadati</taxon>
        <taxon>Bacteroidota</taxon>
        <taxon>Flavobacteriia</taxon>
        <taxon>Flavobacteriales</taxon>
        <taxon>Flavobacteriaceae</taxon>
        <taxon>Robiginitalea</taxon>
    </lineage>
</organism>